<feature type="coiled-coil region" evidence="1">
    <location>
        <begin position="90"/>
        <end position="117"/>
    </location>
</feature>
<organism evidence="5 6">
    <name type="scientific">Tetrahymena thermophila (strain SB210)</name>
    <dbReference type="NCBI Taxonomy" id="312017"/>
    <lineage>
        <taxon>Eukaryota</taxon>
        <taxon>Sar</taxon>
        <taxon>Alveolata</taxon>
        <taxon>Ciliophora</taxon>
        <taxon>Intramacronucleata</taxon>
        <taxon>Oligohymenophorea</taxon>
        <taxon>Hymenostomatida</taxon>
        <taxon>Tetrahymenina</taxon>
        <taxon>Tetrahymenidae</taxon>
        <taxon>Tetrahymena</taxon>
    </lineage>
</organism>
<dbReference type="PROSITE" id="PS51203">
    <property type="entry name" value="CS"/>
    <property type="match status" value="1"/>
</dbReference>
<feature type="signal peptide" evidence="3">
    <location>
        <begin position="1"/>
        <end position="24"/>
    </location>
</feature>
<protein>
    <recommendedName>
        <fullName evidence="4">CS domain-containing protein</fullName>
    </recommendedName>
</protein>
<dbReference type="InterPro" id="IPR008978">
    <property type="entry name" value="HSP20-like_chaperone"/>
</dbReference>
<feature type="compositionally biased region" description="Basic and acidic residues" evidence="2">
    <location>
        <begin position="243"/>
        <end position="265"/>
    </location>
</feature>
<dbReference type="HOGENOM" id="CLU_898591_0_0_1"/>
<keyword evidence="1" id="KW-0175">Coiled coil</keyword>
<evidence type="ECO:0000256" key="1">
    <source>
        <dbReference type="SAM" id="Coils"/>
    </source>
</evidence>
<evidence type="ECO:0000256" key="2">
    <source>
        <dbReference type="SAM" id="MobiDB-lite"/>
    </source>
</evidence>
<dbReference type="InterPro" id="IPR007052">
    <property type="entry name" value="CS_dom"/>
</dbReference>
<dbReference type="OMA" id="YFEDHVI"/>
<feature type="compositionally biased region" description="Basic and acidic residues" evidence="2">
    <location>
        <begin position="275"/>
        <end position="294"/>
    </location>
</feature>
<dbReference type="SUPFAM" id="SSF49764">
    <property type="entry name" value="HSP20-like chaperones"/>
    <property type="match status" value="1"/>
</dbReference>
<feature type="chain" id="PRO_5003712493" description="CS domain-containing protein" evidence="3">
    <location>
        <begin position="25"/>
        <end position="310"/>
    </location>
</feature>
<dbReference type="RefSeq" id="XP_001032963.1">
    <property type="nucleotide sequence ID" value="XM_001032963.1"/>
</dbReference>
<evidence type="ECO:0000313" key="6">
    <source>
        <dbReference type="Proteomes" id="UP000009168"/>
    </source>
</evidence>
<reference evidence="6" key="1">
    <citation type="journal article" date="2006" name="PLoS Biol.">
        <title>Macronuclear genome sequence of the ciliate Tetrahymena thermophila, a model eukaryote.</title>
        <authorList>
            <person name="Eisen J.A."/>
            <person name="Coyne R.S."/>
            <person name="Wu M."/>
            <person name="Wu D."/>
            <person name="Thiagarajan M."/>
            <person name="Wortman J.R."/>
            <person name="Badger J.H."/>
            <person name="Ren Q."/>
            <person name="Amedeo P."/>
            <person name="Jones K.M."/>
            <person name="Tallon L.J."/>
            <person name="Delcher A.L."/>
            <person name="Salzberg S.L."/>
            <person name="Silva J.C."/>
            <person name="Haas B.J."/>
            <person name="Majoros W.H."/>
            <person name="Farzad M."/>
            <person name="Carlton J.M."/>
            <person name="Smith R.K. Jr."/>
            <person name="Garg J."/>
            <person name="Pearlman R.E."/>
            <person name="Karrer K.M."/>
            <person name="Sun L."/>
            <person name="Manning G."/>
            <person name="Elde N.C."/>
            <person name="Turkewitz A.P."/>
            <person name="Asai D.J."/>
            <person name="Wilkes D.E."/>
            <person name="Wang Y."/>
            <person name="Cai H."/>
            <person name="Collins K."/>
            <person name="Stewart B.A."/>
            <person name="Lee S.R."/>
            <person name="Wilamowska K."/>
            <person name="Weinberg Z."/>
            <person name="Ruzzo W.L."/>
            <person name="Wloga D."/>
            <person name="Gaertig J."/>
            <person name="Frankel J."/>
            <person name="Tsao C.-C."/>
            <person name="Gorovsky M.A."/>
            <person name="Keeling P.J."/>
            <person name="Waller R.F."/>
            <person name="Patron N.J."/>
            <person name="Cherry J.M."/>
            <person name="Stover N.A."/>
            <person name="Krieger C.J."/>
            <person name="del Toro C."/>
            <person name="Ryder H.F."/>
            <person name="Williamson S.C."/>
            <person name="Barbeau R.A."/>
            <person name="Hamilton E.P."/>
            <person name="Orias E."/>
        </authorList>
    </citation>
    <scope>NUCLEOTIDE SEQUENCE [LARGE SCALE GENOMIC DNA]</scope>
    <source>
        <strain evidence="6">SB210</strain>
    </source>
</reference>
<name>I7MGL7_TETTS</name>
<feature type="region of interest" description="Disordered" evidence="2">
    <location>
        <begin position="243"/>
        <end position="298"/>
    </location>
</feature>
<keyword evidence="3" id="KW-0732">Signal</keyword>
<keyword evidence="6" id="KW-1185">Reference proteome</keyword>
<feature type="domain" description="CS" evidence="4">
    <location>
        <begin position="120"/>
        <end position="221"/>
    </location>
</feature>
<dbReference type="InParanoid" id="I7MGL7"/>
<dbReference type="Gene3D" id="2.60.40.790">
    <property type="match status" value="1"/>
</dbReference>
<dbReference type="AlphaFoldDB" id="I7MGL7"/>
<sequence length="310" mass="36469">MGFIASQIKKAVLAILILAQLLLGQECFSQVSIYTTEQEMKHKVDQFILSRVEIPMSCLQTLLDSGYYQTALYLFEEYFSQIPEKLEESFSLVKQKANNIKRDLDQLQINLMASNKEVQVVEPAFQWAQSKSHVFLQVKLAMRLDAPACLTCKEEIVKIENNTFYMSAFGIISHTPVRFKLNFSLCHPVSIVDSSWNYESVGTYFFSLAKMNNTQLWLNLEKDSNRKVQIWWDMREKHQNDMDDWGKMKEEEADNLEKQKREEKKKAKQEKKKARLEQNRIKKEAELERKKKEEEESWTGWFSKKIYGSD</sequence>
<evidence type="ECO:0000259" key="4">
    <source>
        <dbReference type="PROSITE" id="PS51203"/>
    </source>
</evidence>
<dbReference type="eggNOG" id="ENOG502S7YS">
    <property type="taxonomic scope" value="Eukaryota"/>
</dbReference>
<dbReference type="EMBL" id="GG662622">
    <property type="protein sequence ID" value="EAR85300.1"/>
    <property type="molecule type" value="Genomic_DNA"/>
</dbReference>
<dbReference type="CDD" id="cd06463">
    <property type="entry name" value="p23_like"/>
    <property type="match status" value="1"/>
</dbReference>
<dbReference type="OrthoDB" id="313440at2759"/>
<dbReference type="Proteomes" id="UP000009168">
    <property type="component" value="Unassembled WGS sequence"/>
</dbReference>
<evidence type="ECO:0000256" key="3">
    <source>
        <dbReference type="SAM" id="SignalP"/>
    </source>
</evidence>
<dbReference type="KEGG" id="tet:TTHERM_00470730"/>
<evidence type="ECO:0000313" key="5">
    <source>
        <dbReference type="EMBL" id="EAR85300.1"/>
    </source>
</evidence>
<dbReference type="GeneID" id="7844958"/>
<gene>
    <name evidence="5" type="ORF">TTHERM_00470730</name>
</gene>
<accession>I7MGL7</accession>
<proteinExistence type="predicted"/>